<dbReference type="Proteomes" id="UP000078532">
    <property type="component" value="Unassembled WGS sequence"/>
</dbReference>
<feature type="domain" description="Inner membrane protein YgaP-like transmembrane" evidence="2">
    <location>
        <begin position="10"/>
        <end position="60"/>
    </location>
</feature>
<proteinExistence type="predicted"/>
<dbReference type="EMBL" id="LYVF01000192">
    <property type="protein sequence ID" value="OAT79839.1"/>
    <property type="molecule type" value="Genomic_DNA"/>
</dbReference>
<dbReference type="OrthoDB" id="9799383at2"/>
<evidence type="ECO:0000256" key="1">
    <source>
        <dbReference type="SAM" id="Phobius"/>
    </source>
</evidence>
<gene>
    <name evidence="3" type="ORF">A6M21_15295</name>
</gene>
<keyword evidence="1" id="KW-1133">Transmembrane helix</keyword>
<feature type="transmembrane region" description="Helical" evidence="1">
    <location>
        <begin position="12"/>
        <end position="33"/>
    </location>
</feature>
<accession>A0A1B7LBK9</accession>
<dbReference type="Pfam" id="PF11127">
    <property type="entry name" value="YgaP-like_TM"/>
    <property type="match status" value="1"/>
</dbReference>
<organism evidence="3 4">
    <name type="scientific">Desulfotomaculum copahuensis</name>
    <dbReference type="NCBI Taxonomy" id="1838280"/>
    <lineage>
        <taxon>Bacteria</taxon>
        <taxon>Bacillati</taxon>
        <taxon>Bacillota</taxon>
        <taxon>Clostridia</taxon>
        <taxon>Eubacteriales</taxon>
        <taxon>Desulfotomaculaceae</taxon>
        <taxon>Desulfotomaculum</taxon>
    </lineage>
</organism>
<comment type="caution">
    <text evidence="3">The sequence shown here is derived from an EMBL/GenBank/DDBJ whole genome shotgun (WGS) entry which is preliminary data.</text>
</comment>
<keyword evidence="4" id="KW-1185">Reference proteome</keyword>
<keyword evidence="1" id="KW-0472">Membrane</keyword>
<sequence>MFVVNGRGSLVRLIAGIFVLGSTLLAVSVSIYWLYFTGFVGFMLMVSAITGFCPMEIILKAIGVEERQVTPVGRLDRIK</sequence>
<evidence type="ECO:0000259" key="2">
    <source>
        <dbReference type="Pfam" id="PF11127"/>
    </source>
</evidence>
<protein>
    <recommendedName>
        <fullName evidence="2">Inner membrane protein YgaP-like transmembrane domain-containing protein</fullName>
    </recommendedName>
</protein>
<dbReference type="RefSeq" id="WP_066671087.1">
    <property type="nucleotide sequence ID" value="NZ_LYVF01000192.1"/>
</dbReference>
<dbReference type="STRING" id="1838280.A6M21_15295"/>
<evidence type="ECO:0000313" key="4">
    <source>
        <dbReference type="Proteomes" id="UP000078532"/>
    </source>
</evidence>
<dbReference type="InterPro" id="IPR021309">
    <property type="entry name" value="YgaP-like_TM"/>
</dbReference>
<reference evidence="3 4" key="1">
    <citation type="submission" date="2016-04" db="EMBL/GenBank/DDBJ databases">
        <authorList>
            <person name="Evans L.H."/>
            <person name="Alamgir A."/>
            <person name="Owens N."/>
            <person name="Weber N.D."/>
            <person name="Virtaneva K."/>
            <person name="Barbian K."/>
            <person name="Babar A."/>
            <person name="Rosenke K."/>
        </authorList>
    </citation>
    <scope>NUCLEOTIDE SEQUENCE [LARGE SCALE GENOMIC DNA]</scope>
    <source>
        <strain evidence="3 4">LMa1</strain>
    </source>
</reference>
<feature type="transmembrane region" description="Helical" evidence="1">
    <location>
        <begin position="39"/>
        <end position="59"/>
    </location>
</feature>
<evidence type="ECO:0000313" key="3">
    <source>
        <dbReference type="EMBL" id="OAT79839.1"/>
    </source>
</evidence>
<keyword evidence="1" id="KW-0812">Transmembrane</keyword>
<dbReference type="AlphaFoldDB" id="A0A1B7LBK9"/>
<dbReference type="Gene3D" id="6.10.140.1340">
    <property type="match status" value="1"/>
</dbReference>
<name>A0A1B7LBK9_9FIRM</name>